<dbReference type="RefSeq" id="XP_031554044.1">
    <property type="nucleotide sequence ID" value="XM_031698184.1"/>
</dbReference>
<dbReference type="GO" id="GO:0030170">
    <property type="term" value="F:pyridoxal phosphate binding"/>
    <property type="evidence" value="ECO:0007669"/>
    <property type="project" value="InterPro"/>
</dbReference>
<dbReference type="KEGG" id="aten:116291063"/>
<dbReference type="PROSITE" id="PS00600">
    <property type="entry name" value="AA_TRANSFER_CLASS_3"/>
    <property type="match status" value="1"/>
</dbReference>
<dbReference type="AlphaFoldDB" id="A0A6P8HC87"/>
<dbReference type="InParanoid" id="A0A6P8HC87"/>
<keyword evidence="2 3" id="KW-0663">Pyridoxal phosphate</keyword>
<gene>
    <name evidence="6" type="primary">LOC116291063</name>
</gene>
<feature type="region of interest" description="Disordered" evidence="4">
    <location>
        <begin position="1"/>
        <end position="22"/>
    </location>
</feature>
<dbReference type="SUPFAM" id="SSF53383">
    <property type="entry name" value="PLP-dependent transferases"/>
    <property type="match status" value="1"/>
</dbReference>
<dbReference type="InterPro" id="IPR015421">
    <property type="entry name" value="PyrdxlP-dep_Trfase_major"/>
</dbReference>
<name>A0A6P8HC87_ACTTE</name>
<dbReference type="InterPro" id="IPR015422">
    <property type="entry name" value="PyrdxlP-dep_Trfase_small"/>
</dbReference>
<proteinExistence type="inferred from homology"/>
<dbReference type="Gene3D" id="3.90.1150.10">
    <property type="entry name" value="Aspartate Aminotransferase, domain 1"/>
    <property type="match status" value="1"/>
</dbReference>
<organism evidence="5 6">
    <name type="scientific">Actinia tenebrosa</name>
    <name type="common">Australian red waratah sea anemone</name>
    <dbReference type="NCBI Taxonomy" id="6105"/>
    <lineage>
        <taxon>Eukaryota</taxon>
        <taxon>Metazoa</taxon>
        <taxon>Cnidaria</taxon>
        <taxon>Anthozoa</taxon>
        <taxon>Hexacorallia</taxon>
        <taxon>Actiniaria</taxon>
        <taxon>Actiniidae</taxon>
        <taxon>Actinia</taxon>
    </lineage>
</organism>
<protein>
    <submittedName>
        <fullName evidence="6">Ethanolamine-phosphate phospho-lyase-like</fullName>
    </submittedName>
</protein>
<dbReference type="GO" id="GO:0005739">
    <property type="term" value="C:mitochondrion"/>
    <property type="evidence" value="ECO:0007669"/>
    <property type="project" value="TreeGrafter"/>
</dbReference>
<evidence type="ECO:0000313" key="6">
    <source>
        <dbReference type="RefSeq" id="XP_031554044.1"/>
    </source>
</evidence>
<dbReference type="PIRSF" id="PIRSF000521">
    <property type="entry name" value="Transaminase_4ab_Lys_Orn"/>
    <property type="match status" value="1"/>
</dbReference>
<dbReference type="GeneID" id="116291063"/>
<dbReference type="FunCoup" id="A0A6P8HC87">
    <property type="interactions" value="518"/>
</dbReference>
<accession>A0A6P8HC87</accession>
<reference evidence="6" key="1">
    <citation type="submission" date="2025-08" db="UniProtKB">
        <authorList>
            <consortium name="RefSeq"/>
        </authorList>
    </citation>
    <scope>IDENTIFICATION</scope>
    <source>
        <tissue evidence="6">Tentacle</tissue>
    </source>
</reference>
<evidence type="ECO:0000256" key="3">
    <source>
        <dbReference type="RuleBase" id="RU003560"/>
    </source>
</evidence>
<dbReference type="InterPro" id="IPR005814">
    <property type="entry name" value="Aminotrans_3"/>
</dbReference>
<feature type="compositionally biased region" description="Basic and acidic residues" evidence="4">
    <location>
        <begin position="1"/>
        <end position="11"/>
    </location>
</feature>
<sequence>MTETKRARPEDLLEGLSNSDDLKKRKMAHGENHMNNGDDKGLTSDEIMAVRRKHIGKSCKVHFAKSPPKITHGRGQYLFDDKGNKCIDCMNNVTHVGHCNPRVIKAAHDQMCILNTNNRFLYDNIIHYTKRLISKFPPHLSVCYFVCSGSEANDLALRLARTHTMRHDTIVVDRAYHGHTSALIDVSPYKFNALGGEGKKDFVHVCPCPDPYRGKYKGYGKETGELYANEVKTLINNAENDGRKIAAFICESMQGCGGQIIYPEGFMKNAFKYVREAGGVCIADEVQVGFGRTGKHFWAFESQDATPDIVTLGKPIGNGHPLAVVITTPEISESFAATGMSYFNTFGGNPVSCAVGNAVLDSLKEDNLVQNAIEVGEAFLEKLRALQQKHELIGDVRGMGLMIGVELVKDRDTLEPATAEAMHMVYRAKDEFVFVSADGPHENVLKIKPPMCFSHEDADYVTKAFDKILTEMHDAENGPK</sequence>
<dbReference type="OrthoDB" id="10261433at2759"/>
<evidence type="ECO:0000256" key="2">
    <source>
        <dbReference type="ARBA" id="ARBA00022898"/>
    </source>
</evidence>
<keyword evidence="5" id="KW-1185">Reference proteome</keyword>
<dbReference type="PANTHER" id="PTHR45688:SF13">
    <property type="entry name" value="ALANINE--GLYOXYLATE AMINOTRANSFERASE 2-LIKE"/>
    <property type="match status" value="1"/>
</dbReference>
<dbReference type="InterPro" id="IPR049704">
    <property type="entry name" value="Aminotrans_3_PPA_site"/>
</dbReference>
<evidence type="ECO:0000313" key="5">
    <source>
        <dbReference type="Proteomes" id="UP000515163"/>
    </source>
</evidence>
<dbReference type="PANTHER" id="PTHR45688">
    <property type="match status" value="1"/>
</dbReference>
<evidence type="ECO:0000256" key="1">
    <source>
        <dbReference type="ARBA" id="ARBA00008954"/>
    </source>
</evidence>
<dbReference type="InterPro" id="IPR015424">
    <property type="entry name" value="PyrdxlP-dep_Trfase"/>
</dbReference>
<evidence type="ECO:0000256" key="4">
    <source>
        <dbReference type="SAM" id="MobiDB-lite"/>
    </source>
</evidence>
<dbReference type="Gene3D" id="3.40.640.10">
    <property type="entry name" value="Type I PLP-dependent aspartate aminotransferase-like (Major domain)"/>
    <property type="match status" value="1"/>
</dbReference>
<comment type="similarity">
    <text evidence="1 3">Belongs to the class-III pyridoxal-phosphate-dependent aminotransferase family.</text>
</comment>
<dbReference type="Proteomes" id="UP000515163">
    <property type="component" value="Unplaced"/>
</dbReference>
<dbReference type="GO" id="GO:0008483">
    <property type="term" value="F:transaminase activity"/>
    <property type="evidence" value="ECO:0007669"/>
    <property type="project" value="InterPro"/>
</dbReference>
<dbReference type="CDD" id="cd00610">
    <property type="entry name" value="OAT_like"/>
    <property type="match status" value="1"/>
</dbReference>
<dbReference type="Pfam" id="PF00202">
    <property type="entry name" value="Aminotran_3"/>
    <property type="match status" value="1"/>
</dbReference>